<dbReference type="Proteomes" id="UP000824106">
    <property type="component" value="Unassembled WGS sequence"/>
</dbReference>
<dbReference type="GO" id="GO:0009007">
    <property type="term" value="F:site-specific DNA-methyltransferase (adenine-specific) activity"/>
    <property type="evidence" value="ECO:0007669"/>
    <property type="project" value="UniProtKB-EC"/>
</dbReference>
<evidence type="ECO:0000259" key="9">
    <source>
        <dbReference type="Pfam" id="PF02384"/>
    </source>
</evidence>
<dbReference type="AlphaFoldDB" id="A0A9D2G2B5"/>
<dbReference type="InterPro" id="IPR022749">
    <property type="entry name" value="D12N6_MeTrfase_N"/>
</dbReference>
<reference evidence="11" key="1">
    <citation type="journal article" date="2021" name="PeerJ">
        <title>Extensive microbial diversity within the chicken gut microbiome revealed by metagenomics and culture.</title>
        <authorList>
            <person name="Gilroy R."/>
            <person name="Ravi A."/>
            <person name="Getino M."/>
            <person name="Pursley I."/>
            <person name="Horton D.L."/>
            <person name="Alikhan N.F."/>
            <person name="Baker D."/>
            <person name="Gharbi K."/>
            <person name="Hall N."/>
            <person name="Watson M."/>
            <person name="Adriaenssens E.M."/>
            <person name="Foster-Nyarko E."/>
            <person name="Jarju S."/>
            <person name="Secka A."/>
            <person name="Antonio M."/>
            <person name="Oren A."/>
            <person name="Chaudhuri R.R."/>
            <person name="La Ragione R."/>
            <person name="Hildebrand F."/>
            <person name="Pallen M.J."/>
        </authorList>
    </citation>
    <scope>NUCLEOTIDE SEQUENCE</scope>
    <source>
        <strain evidence="11">CHK169-4300</strain>
    </source>
</reference>
<gene>
    <name evidence="11" type="ORF">H9808_04900</name>
</gene>
<feature type="domain" description="N6 adenine-specific DNA methyltransferase N-terminal" evidence="10">
    <location>
        <begin position="11"/>
        <end position="161"/>
    </location>
</feature>
<evidence type="ECO:0000256" key="6">
    <source>
        <dbReference type="ARBA" id="ARBA00022747"/>
    </source>
</evidence>
<accession>A0A9D2G2B5</accession>
<organism evidence="11 12">
    <name type="scientific">Candidatus Atopostipes pullistercoris</name>
    <dbReference type="NCBI Taxonomy" id="2838467"/>
    <lineage>
        <taxon>Bacteria</taxon>
        <taxon>Bacillati</taxon>
        <taxon>Bacillota</taxon>
        <taxon>Bacilli</taxon>
        <taxon>Lactobacillales</taxon>
        <taxon>Carnobacteriaceae</taxon>
        <taxon>Atopostipes</taxon>
    </lineage>
</organism>
<feature type="domain" description="DNA methylase adenine-specific" evidence="9">
    <location>
        <begin position="172"/>
        <end position="476"/>
    </location>
</feature>
<proteinExistence type="inferred from homology"/>
<dbReference type="PANTHER" id="PTHR42933">
    <property type="entry name" value="SLR6095 PROTEIN"/>
    <property type="match status" value="1"/>
</dbReference>
<dbReference type="GO" id="GO:0032259">
    <property type="term" value="P:methylation"/>
    <property type="evidence" value="ECO:0007669"/>
    <property type="project" value="UniProtKB-KW"/>
</dbReference>
<dbReference type="InterPro" id="IPR002052">
    <property type="entry name" value="DNA_methylase_N6_adenine_CS"/>
</dbReference>
<evidence type="ECO:0000259" key="10">
    <source>
        <dbReference type="Pfam" id="PF12161"/>
    </source>
</evidence>
<keyword evidence="5" id="KW-0949">S-adenosyl-L-methionine</keyword>
<evidence type="ECO:0000256" key="8">
    <source>
        <dbReference type="SAM" id="Coils"/>
    </source>
</evidence>
<evidence type="ECO:0000313" key="12">
    <source>
        <dbReference type="Proteomes" id="UP000824106"/>
    </source>
</evidence>
<dbReference type="InterPro" id="IPR038333">
    <property type="entry name" value="T1MK-like_N_sf"/>
</dbReference>
<dbReference type="GO" id="GO:0003677">
    <property type="term" value="F:DNA binding"/>
    <property type="evidence" value="ECO:0007669"/>
    <property type="project" value="InterPro"/>
</dbReference>
<dbReference type="InterPro" id="IPR029063">
    <property type="entry name" value="SAM-dependent_MTases_sf"/>
</dbReference>
<dbReference type="NCBIfam" id="TIGR00497">
    <property type="entry name" value="hsdM"/>
    <property type="match status" value="1"/>
</dbReference>
<name>A0A9D2G2B5_9LACT</name>
<evidence type="ECO:0000256" key="3">
    <source>
        <dbReference type="ARBA" id="ARBA00022603"/>
    </source>
</evidence>
<keyword evidence="3 11" id="KW-0489">Methyltransferase</keyword>
<reference evidence="11" key="2">
    <citation type="submission" date="2021-04" db="EMBL/GenBank/DDBJ databases">
        <authorList>
            <person name="Gilroy R."/>
        </authorList>
    </citation>
    <scope>NUCLEOTIDE SEQUENCE</scope>
    <source>
        <strain evidence="11">CHK169-4300</strain>
    </source>
</reference>
<dbReference type="EMBL" id="DXAZ01000066">
    <property type="protein sequence ID" value="HIZ71085.1"/>
    <property type="molecule type" value="Genomic_DNA"/>
</dbReference>
<evidence type="ECO:0000256" key="1">
    <source>
        <dbReference type="ARBA" id="ARBA00006594"/>
    </source>
</evidence>
<dbReference type="InterPro" id="IPR004546">
    <property type="entry name" value="Restrct_endonuc_T1M"/>
</dbReference>
<dbReference type="Pfam" id="PF02384">
    <property type="entry name" value="N6_Mtase"/>
    <property type="match status" value="1"/>
</dbReference>
<dbReference type="GO" id="GO:0008170">
    <property type="term" value="F:N-methyltransferase activity"/>
    <property type="evidence" value="ECO:0007669"/>
    <property type="project" value="InterPro"/>
</dbReference>
<protein>
    <recommendedName>
        <fullName evidence="2">site-specific DNA-methyltransferase (adenine-specific)</fullName>
        <ecNumber evidence="2">2.1.1.72</ecNumber>
    </recommendedName>
</protein>
<sequence>MAKKSTATLYQTLWNSADILRSKMDANEYKDYLLGLIFYKYLSDNLLYFATELLEEKADTLEEAQHTYEEAYKDHDIHDDLVSELNYSYSYILKPELTFTALMQDLDEGAFELDKLGQGFRDIEQSDELFENLFEDIDLHSRRLGPTLQKQSETIQQVMKELNKLDFADYDGDALGDAYEYLIGQFASESGKKAGEFYTPQAVSNLMTHIVMTGRENKRGFTAYDATMGSGSLLLNVKKISQEPQHVRFFGQEINTSTYNLARMNMILHEVGIENQNFNNGNTLEDDWPTEEPTNFDAVLMNPPYSAKWSRSQGFLDDPRFAPYGVLPPKSRADYAFLLHGFYHLKTDGVMAIVLPHGILFRGGAEGTIRQALLENGSIDTVIGLPEKLFFNTGIPTTIVILKKDRQERDILFIDASNDFEKLSSQNKMTEEHVQKVLETYQNREMVEKYSYVASYDEIVENDFNLNIPRYVDTFEPEPEIPLADVSANLEETTKKLQETEKELMTMMNELVGTDEESDQELQTFISQLEKLGGFNE</sequence>
<evidence type="ECO:0000256" key="2">
    <source>
        <dbReference type="ARBA" id="ARBA00011900"/>
    </source>
</evidence>
<evidence type="ECO:0000256" key="4">
    <source>
        <dbReference type="ARBA" id="ARBA00022679"/>
    </source>
</evidence>
<dbReference type="PANTHER" id="PTHR42933:SF1">
    <property type="entry name" value="SITE-SPECIFIC DNA-METHYLTRANSFERASE (ADENINE-SPECIFIC)"/>
    <property type="match status" value="1"/>
</dbReference>
<dbReference type="SUPFAM" id="SSF53335">
    <property type="entry name" value="S-adenosyl-L-methionine-dependent methyltransferases"/>
    <property type="match status" value="1"/>
</dbReference>
<evidence type="ECO:0000256" key="5">
    <source>
        <dbReference type="ARBA" id="ARBA00022691"/>
    </source>
</evidence>
<dbReference type="PRINTS" id="PR00507">
    <property type="entry name" value="N12N6MTFRASE"/>
</dbReference>
<evidence type="ECO:0000256" key="7">
    <source>
        <dbReference type="ARBA" id="ARBA00047942"/>
    </source>
</evidence>
<comment type="similarity">
    <text evidence="1">Belongs to the N(4)/N(6)-methyltransferase family.</text>
</comment>
<keyword evidence="8" id="KW-0175">Coiled coil</keyword>
<comment type="caution">
    <text evidence="11">The sequence shown here is derived from an EMBL/GenBank/DDBJ whole genome shotgun (WGS) entry which is preliminary data.</text>
</comment>
<evidence type="ECO:0000313" key="11">
    <source>
        <dbReference type="EMBL" id="HIZ71085.1"/>
    </source>
</evidence>
<dbReference type="InterPro" id="IPR051537">
    <property type="entry name" value="DNA_Adenine_Mtase"/>
</dbReference>
<feature type="coiled-coil region" evidence="8">
    <location>
        <begin position="483"/>
        <end position="517"/>
    </location>
</feature>
<dbReference type="Pfam" id="PF12161">
    <property type="entry name" value="HsdM_N"/>
    <property type="match status" value="1"/>
</dbReference>
<keyword evidence="6" id="KW-0680">Restriction system</keyword>
<dbReference type="EC" id="2.1.1.72" evidence="2"/>
<dbReference type="InterPro" id="IPR003356">
    <property type="entry name" value="DNA_methylase_A-5"/>
</dbReference>
<dbReference type="GO" id="GO:0009307">
    <property type="term" value="P:DNA restriction-modification system"/>
    <property type="evidence" value="ECO:0007669"/>
    <property type="project" value="UniProtKB-KW"/>
</dbReference>
<keyword evidence="4 11" id="KW-0808">Transferase</keyword>
<comment type="catalytic activity">
    <reaction evidence="7">
        <text>a 2'-deoxyadenosine in DNA + S-adenosyl-L-methionine = an N(6)-methyl-2'-deoxyadenosine in DNA + S-adenosyl-L-homocysteine + H(+)</text>
        <dbReference type="Rhea" id="RHEA:15197"/>
        <dbReference type="Rhea" id="RHEA-COMP:12418"/>
        <dbReference type="Rhea" id="RHEA-COMP:12419"/>
        <dbReference type="ChEBI" id="CHEBI:15378"/>
        <dbReference type="ChEBI" id="CHEBI:57856"/>
        <dbReference type="ChEBI" id="CHEBI:59789"/>
        <dbReference type="ChEBI" id="CHEBI:90615"/>
        <dbReference type="ChEBI" id="CHEBI:90616"/>
        <dbReference type="EC" id="2.1.1.72"/>
    </reaction>
</comment>
<dbReference type="Gene3D" id="3.40.50.150">
    <property type="entry name" value="Vaccinia Virus protein VP39"/>
    <property type="match status" value="1"/>
</dbReference>
<dbReference type="Gene3D" id="1.20.1260.30">
    <property type="match status" value="1"/>
</dbReference>
<dbReference type="PROSITE" id="PS00092">
    <property type="entry name" value="N6_MTASE"/>
    <property type="match status" value="1"/>
</dbReference>